<evidence type="ECO:0000313" key="1">
    <source>
        <dbReference type="EMBL" id="KLN62506.1"/>
    </source>
</evidence>
<reference evidence="1 2" key="1">
    <citation type="submission" date="2015-03" db="EMBL/GenBank/DDBJ databases">
        <title>Genome Sequence of Kiloniella spongiae MEBiC09566, isolated from a marine sponge.</title>
        <authorList>
            <person name="Shao Z."/>
            <person name="Wang L."/>
            <person name="Li X."/>
        </authorList>
    </citation>
    <scope>NUCLEOTIDE SEQUENCE [LARGE SCALE GENOMIC DNA]</scope>
    <source>
        <strain evidence="1 2">MEBiC09566</strain>
    </source>
</reference>
<dbReference type="STRING" id="1489064.WH96_03190"/>
<keyword evidence="2" id="KW-1185">Reference proteome</keyword>
<dbReference type="AlphaFoldDB" id="A0A0H2MK10"/>
<dbReference type="Pfam" id="PF07310">
    <property type="entry name" value="PAS_5"/>
    <property type="match status" value="1"/>
</dbReference>
<sequence length="178" mass="20707">MLIATLKKLHSYWSEKKQQRPFPARKDLDPLDFHYALGDVSLIDVEQGENDHNPIYKVRLLGSNIQERIGSSFSNRNLDDFPEQDSLDKMRLAYKKVLKTGEPLAYPSFFKYGEKEQPFVCCIWPLSTNGEKIDMLLCCREQIFDRALVPNQSQLAKEPEIWPYQQWGNTSLLSPMVH</sequence>
<dbReference type="EMBL" id="LAQL01000002">
    <property type="protein sequence ID" value="KLN62506.1"/>
    <property type="molecule type" value="Genomic_DNA"/>
</dbReference>
<gene>
    <name evidence="1" type="ORF">WH96_03190</name>
</gene>
<protein>
    <recommendedName>
        <fullName evidence="3">PAS domain-containing protein</fullName>
    </recommendedName>
</protein>
<dbReference type="InterPro" id="IPR009922">
    <property type="entry name" value="DUF1457"/>
</dbReference>
<accession>A0A0H2MK10</accession>
<evidence type="ECO:0000313" key="2">
    <source>
        <dbReference type="Proteomes" id="UP000035444"/>
    </source>
</evidence>
<dbReference type="Proteomes" id="UP000035444">
    <property type="component" value="Unassembled WGS sequence"/>
</dbReference>
<dbReference type="PATRIC" id="fig|1489064.4.peg.1570"/>
<name>A0A0H2MK10_9PROT</name>
<organism evidence="1 2">
    <name type="scientific">Kiloniella spongiae</name>
    <dbReference type="NCBI Taxonomy" id="1489064"/>
    <lineage>
        <taxon>Bacteria</taxon>
        <taxon>Pseudomonadati</taxon>
        <taxon>Pseudomonadota</taxon>
        <taxon>Alphaproteobacteria</taxon>
        <taxon>Rhodospirillales</taxon>
        <taxon>Kiloniellaceae</taxon>
        <taxon>Kiloniella</taxon>
    </lineage>
</organism>
<evidence type="ECO:0008006" key="3">
    <source>
        <dbReference type="Google" id="ProtNLM"/>
    </source>
</evidence>
<comment type="caution">
    <text evidence="1">The sequence shown here is derived from an EMBL/GenBank/DDBJ whole genome shotgun (WGS) entry which is preliminary data.</text>
</comment>
<proteinExistence type="predicted"/>